<dbReference type="Gene3D" id="1.25.40.10">
    <property type="entry name" value="Tetratricopeptide repeat domain"/>
    <property type="match status" value="1"/>
</dbReference>
<dbReference type="InterPro" id="IPR011990">
    <property type="entry name" value="TPR-like_helical_dom_sf"/>
</dbReference>
<dbReference type="InterPro" id="IPR027417">
    <property type="entry name" value="P-loop_NTPase"/>
</dbReference>
<name>A0A2T2MZZ0_CORCC</name>
<dbReference type="Pfam" id="PF00931">
    <property type="entry name" value="NB-ARC"/>
    <property type="match status" value="1"/>
</dbReference>
<organism evidence="4 5">
    <name type="scientific">Corynespora cassiicola Philippines</name>
    <dbReference type="NCBI Taxonomy" id="1448308"/>
    <lineage>
        <taxon>Eukaryota</taxon>
        <taxon>Fungi</taxon>
        <taxon>Dikarya</taxon>
        <taxon>Ascomycota</taxon>
        <taxon>Pezizomycotina</taxon>
        <taxon>Dothideomycetes</taxon>
        <taxon>Pleosporomycetidae</taxon>
        <taxon>Pleosporales</taxon>
        <taxon>Corynesporascaceae</taxon>
        <taxon>Corynespora</taxon>
    </lineage>
</organism>
<feature type="domain" description="NB-ARC" evidence="2">
    <location>
        <begin position="18"/>
        <end position="188"/>
    </location>
</feature>
<proteinExistence type="predicted"/>
<evidence type="ECO:0000313" key="4">
    <source>
        <dbReference type="EMBL" id="PSN58757.1"/>
    </source>
</evidence>
<evidence type="ECO:0000256" key="1">
    <source>
        <dbReference type="SAM" id="MobiDB-lite"/>
    </source>
</evidence>
<evidence type="ECO:0000259" key="2">
    <source>
        <dbReference type="Pfam" id="PF00931"/>
    </source>
</evidence>
<sequence length="584" mass="65829">MPFGRDSDFIEPGTTLEQLDRKCAVPGSRTALVGLGGVGKSQLAIEYAHRRRERSPSTWVFWVHASNAARFEASYRDIADFVKIPGRKNPKANIFRLVYDWLRDARRSWVLVLDNVDDAGFLSEPCTDRGLSGDGSQPLKAYLPQCQNGAILVTTRNRSAALELVERRDVIAVEPMSEADAAALVEKKLEGIEESDEVGELAAALEFMPLAIVQATSYIAHRALRCSVHQYLEKFQESDRKRTSLLNFEKGQLRRDRDAKNSIIITWQISFDHIRHVRPSAADLLSLMSFFDRQGIPEALLRSREGQSDVPEKHGDDDDDDDTSDSSTDCGGSEDEDGDRDEKFEDDVSTLRDYSFIAVTAGRLNFEMHRLVQLATRKWLEAHGQQERWKHQFIKNLCLALPTGEHENWTACQALFPHAKSAAAQRPKGQESLEMWATILYRAAWYAEQVGNWVEAEEMSVTALKTRKKLLGQEHEDTLWSLSLVGNVHSLRGRWEKGESLGVQVMETRKSKLGADHPDTLTSMDNLAMTYRSQGRWKDAESLGVQVVDTRKSKLGADHPSTLTSMANLAMTYMNQGRWEEAES</sequence>
<dbReference type="STRING" id="1448308.A0A2T2MZZ0"/>
<dbReference type="Pfam" id="PF13374">
    <property type="entry name" value="TPR_10"/>
    <property type="match status" value="2"/>
</dbReference>
<keyword evidence="5" id="KW-1185">Reference proteome</keyword>
<dbReference type="InterPro" id="IPR053137">
    <property type="entry name" value="NLR-like"/>
</dbReference>
<evidence type="ECO:0008006" key="6">
    <source>
        <dbReference type="Google" id="ProtNLM"/>
    </source>
</evidence>
<dbReference type="Gene3D" id="3.40.50.300">
    <property type="entry name" value="P-loop containing nucleotide triphosphate hydrolases"/>
    <property type="match status" value="1"/>
</dbReference>
<dbReference type="Proteomes" id="UP000240883">
    <property type="component" value="Unassembled WGS sequence"/>
</dbReference>
<dbReference type="GO" id="GO:0043531">
    <property type="term" value="F:ADP binding"/>
    <property type="evidence" value="ECO:0007669"/>
    <property type="project" value="InterPro"/>
</dbReference>
<dbReference type="PANTHER" id="PTHR46082:SF6">
    <property type="entry name" value="AAA+ ATPASE DOMAIN-CONTAINING PROTEIN-RELATED"/>
    <property type="match status" value="1"/>
</dbReference>
<evidence type="ECO:0000313" key="5">
    <source>
        <dbReference type="Proteomes" id="UP000240883"/>
    </source>
</evidence>
<dbReference type="InterPro" id="IPR056681">
    <property type="entry name" value="DUF7779"/>
</dbReference>
<evidence type="ECO:0000259" key="3">
    <source>
        <dbReference type="Pfam" id="PF25000"/>
    </source>
</evidence>
<dbReference type="PANTHER" id="PTHR46082">
    <property type="entry name" value="ATP/GTP-BINDING PROTEIN-RELATED"/>
    <property type="match status" value="1"/>
</dbReference>
<feature type="compositionally biased region" description="Acidic residues" evidence="1">
    <location>
        <begin position="332"/>
        <end position="345"/>
    </location>
</feature>
<dbReference type="EMBL" id="KZ678202">
    <property type="protein sequence ID" value="PSN58757.1"/>
    <property type="molecule type" value="Genomic_DNA"/>
</dbReference>
<feature type="compositionally biased region" description="Basic and acidic residues" evidence="1">
    <location>
        <begin position="301"/>
        <end position="316"/>
    </location>
</feature>
<gene>
    <name evidence="4" type="ORF">BS50DRAFT_368373</name>
</gene>
<dbReference type="OrthoDB" id="20872at2759"/>
<dbReference type="InterPro" id="IPR002182">
    <property type="entry name" value="NB-ARC"/>
</dbReference>
<feature type="domain" description="DUF7779" evidence="3">
    <location>
        <begin position="276"/>
        <end position="381"/>
    </location>
</feature>
<dbReference type="SUPFAM" id="SSF48452">
    <property type="entry name" value="TPR-like"/>
    <property type="match status" value="1"/>
</dbReference>
<protein>
    <recommendedName>
        <fullName evidence="6">NB-ARC domain-containing protein</fullName>
    </recommendedName>
</protein>
<feature type="region of interest" description="Disordered" evidence="1">
    <location>
        <begin position="301"/>
        <end position="345"/>
    </location>
</feature>
<accession>A0A2T2MZZ0</accession>
<feature type="non-terminal residue" evidence="4">
    <location>
        <position position="584"/>
    </location>
</feature>
<reference evidence="4 5" key="1">
    <citation type="journal article" date="2018" name="Front. Microbiol.">
        <title>Genome-Wide Analysis of Corynespora cassiicola Leaf Fall Disease Putative Effectors.</title>
        <authorList>
            <person name="Lopez D."/>
            <person name="Ribeiro S."/>
            <person name="Label P."/>
            <person name="Fumanal B."/>
            <person name="Venisse J.S."/>
            <person name="Kohler A."/>
            <person name="de Oliveira R.R."/>
            <person name="Labutti K."/>
            <person name="Lipzen A."/>
            <person name="Lail K."/>
            <person name="Bauer D."/>
            <person name="Ohm R.A."/>
            <person name="Barry K.W."/>
            <person name="Spatafora J."/>
            <person name="Grigoriev I.V."/>
            <person name="Martin F.M."/>
            <person name="Pujade-Renaud V."/>
        </authorList>
    </citation>
    <scope>NUCLEOTIDE SEQUENCE [LARGE SCALE GENOMIC DNA]</scope>
    <source>
        <strain evidence="4 5">Philippines</strain>
    </source>
</reference>
<dbReference type="Pfam" id="PF25000">
    <property type="entry name" value="DUF7779"/>
    <property type="match status" value="1"/>
</dbReference>
<dbReference type="SUPFAM" id="SSF52540">
    <property type="entry name" value="P-loop containing nucleoside triphosphate hydrolases"/>
    <property type="match status" value="1"/>
</dbReference>
<dbReference type="Pfam" id="PF13424">
    <property type="entry name" value="TPR_12"/>
    <property type="match status" value="1"/>
</dbReference>
<dbReference type="AlphaFoldDB" id="A0A2T2MZZ0"/>